<protein>
    <submittedName>
        <fullName evidence="2">Uncharacterized protein</fullName>
    </submittedName>
</protein>
<reference evidence="2 3" key="1">
    <citation type="submission" date="2021-06" db="EMBL/GenBank/DDBJ databases">
        <title>Caerostris darwini draft genome.</title>
        <authorList>
            <person name="Kono N."/>
            <person name="Arakawa K."/>
        </authorList>
    </citation>
    <scope>NUCLEOTIDE SEQUENCE [LARGE SCALE GENOMIC DNA]</scope>
</reference>
<dbReference type="AlphaFoldDB" id="A0AAV4QSX7"/>
<evidence type="ECO:0000256" key="1">
    <source>
        <dbReference type="SAM" id="MobiDB-lite"/>
    </source>
</evidence>
<dbReference type="Proteomes" id="UP001054837">
    <property type="component" value="Unassembled WGS sequence"/>
</dbReference>
<organism evidence="2 3">
    <name type="scientific">Caerostris darwini</name>
    <dbReference type="NCBI Taxonomy" id="1538125"/>
    <lineage>
        <taxon>Eukaryota</taxon>
        <taxon>Metazoa</taxon>
        <taxon>Ecdysozoa</taxon>
        <taxon>Arthropoda</taxon>
        <taxon>Chelicerata</taxon>
        <taxon>Arachnida</taxon>
        <taxon>Araneae</taxon>
        <taxon>Araneomorphae</taxon>
        <taxon>Entelegynae</taxon>
        <taxon>Araneoidea</taxon>
        <taxon>Araneidae</taxon>
        <taxon>Caerostris</taxon>
    </lineage>
</organism>
<name>A0AAV4QSX7_9ARAC</name>
<sequence length="114" mass="12723">MSSSLRKLHAAYLHFFFESRLTLCHWQPTGKGCGAHAPCVSLRGWSLEGAARCAPLFSALPREFSLPVHRCRPHGKSLSITLPHALQLDLTQSPTPSPYKMNDTIGSREQTNFY</sequence>
<evidence type="ECO:0000313" key="3">
    <source>
        <dbReference type="Proteomes" id="UP001054837"/>
    </source>
</evidence>
<evidence type="ECO:0000313" key="2">
    <source>
        <dbReference type="EMBL" id="GIY12001.1"/>
    </source>
</evidence>
<dbReference type="EMBL" id="BPLQ01004987">
    <property type="protein sequence ID" value="GIY12001.1"/>
    <property type="molecule type" value="Genomic_DNA"/>
</dbReference>
<feature type="region of interest" description="Disordered" evidence="1">
    <location>
        <begin position="93"/>
        <end position="114"/>
    </location>
</feature>
<gene>
    <name evidence="2" type="ORF">CDAR_449421</name>
</gene>
<accession>A0AAV4QSX7</accession>
<comment type="caution">
    <text evidence="2">The sequence shown here is derived from an EMBL/GenBank/DDBJ whole genome shotgun (WGS) entry which is preliminary data.</text>
</comment>
<feature type="compositionally biased region" description="Polar residues" evidence="1">
    <location>
        <begin position="104"/>
        <end position="114"/>
    </location>
</feature>
<proteinExistence type="predicted"/>
<keyword evidence="3" id="KW-1185">Reference proteome</keyword>